<organism evidence="2 3">
    <name type="scientific">Shewanella atlantica</name>
    <dbReference type="NCBI Taxonomy" id="271099"/>
    <lineage>
        <taxon>Bacteria</taxon>
        <taxon>Pseudomonadati</taxon>
        <taxon>Pseudomonadota</taxon>
        <taxon>Gammaproteobacteria</taxon>
        <taxon>Alteromonadales</taxon>
        <taxon>Shewanellaceae</taxon>
        <taxon>Shewanella</taxon>
    </lineage>
</organism>
<accession>A0A3S0ILU6</accession>
<dbReference type="EMBL" id="RXNV01000018">
    <property type="protein sequence ID" value="RTR26990.1"/>
    <property type="molecule type" value="Genomic_DNA"/>
</dbReference>
<reference evidence="2 3" key="1">
    <citation type="submission" date="2018-12" db="EMBL/GenBank/DDBJ databases">
        <authorList>
            <person name="Yu L."/>
        </authorList>
    </citation>
    <scope>NUCLEOTIDE SEQUENCE [LARGE SCALE GENOMIC DNA]</scope>
    <source>
        <strain evidence="2 3">HAW-EB5</strain>
    </source>
</reference>
<dbReference type="Pfam" id="PF14247">
    <property type="entry name" value="DUF4344"/>
    <property type="match status" value="1"/>
</dbReference>
<dbReference type="OrthoDB" id="935695at2"/>
<dbReference type="InterPro" id="IPR025644">
    <property type="entry name" value="DUF4344"/>
</dbReference>
<evidence type="ECO:0008006" key="4">
    <source>
        <dbReference type="Google" id="ProtNLM"/>
    </source>
</evidence>
<evidence type="ECO:0000313" key="3">
    <source>
        <dbReference type="Proteomes" id="UP000282060"/>
    </source>
</evidence>
<keyword evidence="1" id="KW-0732">Signal</keyword>
<dbReference type="RefSeq" id="WP_126507968.1">
    <property type="nucleotide sequence ID" value="NZ_RXNV01000018.1"/>
</dbReference>
<keyword evidence="3" id="KW-1185">Reference proteome</keyword>
<comment type="caution">
    <text evidence="2">The sequence shown here is derived from an EMBL/GenBank/DDBJ whole genome shotgun (WGS) entry which is preliminary data.</text>
</comment>
<gene>
    <name evidence="2" type="ORF">EKG39_20995</name>
</gene>
<proteinExistence type="predicted"/>
<protein>
    <recommendedName>
        <fullName evidence="4">Metallopeptidase DUF4344</fullName>
    </recommendedName>
</protein>
<evidence type="ECO:0000313" key="2">
    <source>
        <dbReference type="EMBL" id="RTR26990.1"/>
    </source>
</evidence>
<feature type="signal peptide" evidence="1">
    <location>
        <begin position="1"/>
        <end position="22"/>
    </location>
</feature>
<dbReference type="Proteomes" id="UP000282060">
    <property type="component" value="Unassembled WGS sequence"/>
</dbReference>
<dbReference type="AlphaFoldDB" id="A0A3S0ILU6"/>
<evidence type="ECO:0000256" key="1">
    <source>
        <dbReference type="SAM" id="SignalP"/>
    </source>
</evidence>
<name>A0A3S0ILU6_9GAMM</name>
<sequence>MKQILLAAMLVLVPACFSCEVAALTQLQFLPAENLEDKQARVIVESVSEQMQILFDEQLPIKQKLTIQFGAEEGPLFDPGKVQILIPYQFITEVLKRFEGDNYQQTGVTAVEATQDALMHTLAHEYGHAFIYSNQVIVLGKEEDAVDSLATLLLLNSFDEGDEIALSAADLFALEDEDIDNFDDDHFWDEHSLDAQRYFATLCLIYGSDPEKNREIISKAQLEMERDSYCEEEYLRQAENWDRLKELYRIK</sequence>
<feature type="chain" id="PRO_5018670632" description="Metallopeptidase DUF4344" evidence="1">
    <location>
        <begin position="23"/>
        <end position="251"/>
    </location>
</feature>